<evidence type="ECO:0000313" key="3">
    <source>
        <dbReference type="Proteomes" id="UP000827284"/>
    </source>
</evidence>
<evidence type="ECO:0000256" key="1">
    <source>
        <dbReference type="SAM" id="MobiDB-lite"/>
    </source>
</evidence>
<evidence type="ECO:0000313" key="2">
    <source>
        <dbReference type="EMBL" id="GJJ75453.1"/>
    </source>
</evidence>
<accession>A0A9P3HFK0</accession>
<reference evidence="2" key="1">
    <citation type="submission" date="2021-11" db="EMBL/GenBank/DDBJ databases">
        <authorList>
            <person name="Herlambang A."/>
            <person name="Guo Y."/>
            <person name="Takashima Y."/>
            <person name="Nishizawa T."/>
        </authorList>
    </citation>
    <scope>NUCLEOTIDE SEQUENCE</scope>
    <source>
        <strain evidence="2">E1425</strain>
    </source>
</reference>
<dbReference type="Proteomes" id="UP000827284">
    <property type="component" value="Unassembled WGS sequence"/>
</dbReference>
<protein>
    <submittedName>
        <fullName evidence="2">Uncharacterized protein</fullName>
    </submittedName>
</protein>
<dbReference type="EMBL" id="BQFW01000011">
    <property type="protein sequence ID" value="GJJ75453.1"/>
    <property type="molecule type" value="Genomic_DNA"/>
</dbReference>
<proteinExistence type="predicted"/>
<dbReference type="AlphaFoldDB" id="A0A9P3HFK0"/>
<keyword evidence="3" id="KW-1185">Reference proteome</keyword>
<name>A0A9P3HFK0_9FUNG</name>
<organism evidence="2 3">
    <name type="scientific">Entomortierella parvispora</name>
    <dbReference type="NCBI Taxonomy" id="205924"/>
    <lineage>
        <taxon>Eukaryota</taxon>
        <taxon>Fungi</taxon>
        <taxon>Fungi incertae sedis</taxon>
        <taxon>Mucoromycota</taxon>
        <taxon>Mortierellomycotina</taxon>
        <taxon>Mortierellomycetes</taxon>
        <taxon>Mortierellales</taxon>
        <taxon>Mortierellaceae</taxon>
        <taxon>Entomortierella</taxon>
    </lineage>
</organism>
<feature type="region of interest" description="Disordered" evidence="1">
    <location>
        <begin position="1"/>
        <end position="24"/>
    </location>
</feature>
<comment type="caution">
    <text evidence="2">The sequence shown here is derived from an EMBL/GenBank/DDBJ whole genome shotgun (WGS) entry which is preliminary data.</text>
</comment>
<sequence length="189" mass="21350">MLSRRQALSCLPEDHDPDPCEGQPQSVSILQRSLPMTFTRTHQEGLSAKVAHGYSFHNELYFEEDHMLSLSPDDTLAFKDQRQPAPLRVWPHIAKDIWSHVAALRKVSKEQRISGTACGTVAALPIPYQRSHRGLHRPFPPANRNFNAITVFVDKLAKLAHFVPGTTTFFCLWCKSSSPDKNISKCNNF</sequence>
<gene>
    <name evidence="2" type="ORF">EMPS_07811</name>
</gene>
<reference evidence="2" key="2">
    <citation type="journal article" date="2022" name="Microbiol. Resour. Announc.">
        <title>Whole-Genome Sequence of Entomortierella parvispora E1425, a Mucoromycotan Fungus Associated with Burkholderiaceae-Related Endosymbiotic Bacteria.</title>
        <authorList>
            <person name="Herlambang A."/>
            <person name="Guo Y."/>
            <person name="Takashima Y."/>
            <person name="Narisawa K."/>
            <person name="Ohta H."/>
            <person name="Nishizawa T."/>
        </authorList>
    </citation>
    <scope>NUCLEOTIDE SEQUENCE</scope>
    <source>
        <strain evidence="2">E1425</strain>
    </source>
</reference>